<evidence type="ECO:0000256" key="11">
    <source>
        <dbReference type="SAM" id="Phobius"/>
    </source>
</evidence>
<proteinExistence type="inferred from homology"/>
<evidence type="ECO:0000256" key="6">
    <source>
        <dbReference type="ARBA" id="ARBA00022692"/>
    </source>
</evidence>
<dbReference type="InterPro" id="IPR049179">
    <property type="entry name" value="T2SSK_SAM-like_2nd"/>
</dbReference>
<keyword evidence="6 11" id="KW-0812">Transmembrane</keyword>
<dbReference type="InterPro" id="IPR038072">
    <property type="entry name" value="GspK_central_sf"/>
</dbReference>
<evidence type="ECO:0000256" key="7">
    <source>
        <dbReference type="ARBA" id="ARBA00022927"/>
    </source>
</evidence>
<evidence type="ECO:0000256" key="8">
    <source>
        <dbReference type="ARBA" id="ARBA00022989"/>
    </source>
</evidence>
<dbReference type="SUPFAM" id="SSF158544">
    <property type="entry name" value="GspK insert domain-like"/>
    <property type="match status" value="1"/>
</dbReference>
<evidence type="ECO:0000256" key="10">
    <source>
        <dbReference type="PIRNR" id="PIRNR002786"/>
    </source>
</evidence>
<comment type="caution">
    <text evidence="14">The sequence shown here is derived from an EMBL/GenBank/DDBJ whole genome shotgun (WGS) entry which is preliminary data.</text>
</comment>
<reference evidence="14 15" key="1">
    <citation type="submission" date="2024-08" db="EMBL/GenBank/DDBJ databases">
        <title>Draft Genome Sequence of Legionella lytica strain DSB2004, Isolated From a Fire Sprinkler System.</title>
        <authorList>
            <person name="Everhart A.D."/>
            <person name="Kidane D.T."/>
            <person name="Farone A.L."/>
            <person name="Farone M.B."/>
        </authorList>
    </citation>
    <scope>NUCLEOTIDE SEQUENCE [LARGE SCALE GENOMIC DNA]</scope>
    <source>
        <strain evidence="14 15">DSB2004</strain>
    </source>
</reference>
<evidence type="ECO:0000313" key="15">
    <source>
        <dbReference type="Proteomes" id="UP001615550"/>
    </source>
</evidence>
<evidence type="ECO:0000256" key="3">
    <source>
        <dbReference type="ARBA" id="ARBA00022448"/>
    </source>
</evidence>
<evidence type="ECO:0000259" key="12">
    <source>
        <dbReference type="Pfam" id="PF03934"/>
    </source>
</evidence>
<dbReference type="PIRSF" id="PIRSF002786">
    <property type="entry name" value="XcpX"/>
    <property type="match status" value="1"/>
</dbReference>
<feature type="domain" description="T2SS protein K first SAM-like" evidence="13">
    <location>
        <begin position="117"/>
        <end position="219"/>
    </location>
</feature>
<keyword evidence="8 11" id="KW-1133">Transmembrane helix</keyword>
<dbReference type="Gene3D" id="1.10.40.60">
    <property type="entry name" value="EpsJ-like"/>
    <property type="match status" value="2"/>
</dbReference>
<dbReference type="PANTHER" id="PTHR38831">
    <property type="entry name" value="TYPE II SECRETION SYSTEM PROTEIN K"/>
    <property type="match status" value="1"/>
</dbReference>
<dbReference type="Gene3D" id="3.30.1300.30">
    <property type="entry name" value="GSPII I/J protein-like"/>
    <property type="match status" value="1"/>
</dbReference>
<dbReference type="NCBIfam" id="NF037980">
    <property type="entry name" value="T2SS_GspK"/>
    <property type="match status" value="1"/>
</dbReference>
<dbReference type="EMBL" id="JBGORX010000001">
    <property type="protein sequence ID" value="MFJ1267834.1"/>
    <property type="molecule type" value="Genomic_DNA"/>
</dbReference>
<dbReference type="PANTHER" id="PTHR38831:SF1">
    <property type="entry name" value="TYPE II SECRETION SYSTEM PROTEIN K-RELATED"/>
    <property type="match status" value="1"/>
</dbReference>
<keyword evidence="9 10" id="KW-0472">Membrane</keyword>
<dbReference type="RefSeq" id="WP_400186662.1">
    <property type="nucleotide sequence ID" value="NZ_JBGORX010000001.1"/>
</dbReference>
<feature type="domain" description="T2SS protein K second SAM-like" evidence="12">
    <location>
        <begin position="223"/>
        <end position="268"/>
    </location>
</feature>
<keyword evidence="15" id="KW-1185">Reference proteome</keyword>
<comment type="similarity">
    <text evidence="2 10">Belongs to the GSP K family.</text>
</comment>
<keyword evidence="4 10" id="KW-1003">Cell membrane</keyword>
<evidence type="ECO:0000256" key="9">
    <source>
        <dbReference type="ARBA" id="ARBA00023136"/>
    </source>
</evidence>
<evidence type="ECO:0000259" key="13">
    <source>
        <dbReference type="Pfam" id="PF21687"/>
    </source>
</evidence>
<dbReference type="InterPro" id="IPR005628">
    <property type="entry name" value="GspK"/>
</dbReference>
<protein>
    <recommendedName>
        <fullName evidence="10">Type II secretion system protein K</fullName>
    </recommendedName>
</protein>
<accession>A0ABW8D573</accession>
<evidence type="ECO:0000313" key="14">
    <source>
        <dbReference type="EMBL" id="MFJ1267834.1"/>
    </source>
</evidence>
<dbReference type="Proteomes" id="UP001615550">
    <property type="component" value="Unassembled WGS sequence"/>
</dbReference>
<gene>
    <name evidence="14" type="primary">gspK</name>
    <name evidence="14" type="ORF">ACD661_04565</name>
</gene>
<feature type="transmembrane region" description="Helical" evidence="11">
    <location>
        <begin position="20"/>
        <end position="41"/>
    </location>
</feature>
<sequence length="325" mass="36279">MPTVNSSPTHTALIAPSKFRGGALLTALFIMTLVAIVATAMSSKLQVDIYRTRLILNHDKLYFASQAVTFWAMSELGDAKKKFSAADSEGMVSIYPKNMASIYPSVTLSGGIYDLQSRFNLNNLTNKKYILGFINFVSATGAQMTPAERMNLALAINNWVSPYEIGVGEDNFLSYYLHQKPPYHPSRQLMISSSELRLVKDVSSKIFLALQPFVTALPDVTALNINTAPKQVLMSLNSTMNEQKVDEFMELRGKNGFTRIEKANTLLKKLNVANDQITLESAYFLSVAHASIENFNFTVYTLLKRNRDKKGKVTVSILRESFNIF</sequence>
<keyword evidence="3 10" id="KW-0813">Transport</keyword>
<dbReference type="Pfam" id="PF21687">
    <property type="entry name" value="T2SSK_1st"/>
    <property type="match status" value="1"/>
</dbReference>
<evidence type="ECO:0000256" key="5">
    <source>
        <dbReference type="ARBA" id="ARBA00022519"/>
    </source>
</evidence>
<evidence type="ECO:0000256" key="4">
    <source>
        <dbReference type="ARBA" id="ARBA00022475"/>
    </source>
</evidence>
<name>A0ABW8D573_9GAMM</name>
<dbReference type="Pfam" id="PF03934">
    <property type="entry name" value="T2SSK"/>
    <property type="match status" value="1"/>
</dbReference>
<dbReference type="InterPro" id="IPR049031">
    <property type="entry name" value="T2SSK_SAM-like_1st"/>
</dbReference>
<comment type="subcellular location">
    <subcellularLocation>
        <location evidence="1 10">Cell inner membrane</location>
    </subcellularLocation>
</comment>
<evidence type="ECO:0000256" key="1">
    <source>
        <dbReference type="ARBA" id="ARBA00004533"/>
    </source>
</evidence>
<organism evidence="14 15">
    <name type="scientific">Legionella lytica</name>
    <dbReference type="NCBI Taxonomy" id="96232"/>
    <lineage>
        <taxon>Bacteria</taxon>
        <taxon>Pseudomonadati</taxon>
        <taxon>Pseudomonadota</taxon>
        <taxon>Gammaproteobacteria</taxon>
        <taxon>Legionellales</taxon>
        <taxon>Legionellaceae</taxon>
        <taxon>Legionella</taxon>
    </lineage>
</organism>
<keyword evidence="5 10" id="KW-0997">Cell inner membrane</keyword>
<keyword evidence="7" id="KW-0653">Protein transport</keyword>
<evidence type="ECO:0000256" key="2">
    <source>
        <dbReference type="ARBA" id="ARBA00007246"/>
    </source>
</evidence>